<dbReference type="EMBL" id="JBHRTK010000010">
    <property type="protein sequence ID" value="MFC3206324.1"/>
    <property type="molecule type" value="Genomic_DNA"/>
</dbReference>
<evidence type="ECO:0008006" key="3">
    <source>
        <dbReference type="Google" id="ProtNLM"/>
    </source>
</evidence>
<dbReference type="RefSeq" id="WP_378220136.1">
    <property type="nucleotide sequence ID" value="NZ_JBHRTK010000010.1"/>
</dbReference>
<organism evidence="1 2">
    <name type="scientific">Aquamicrobium soli</name>
    <dbReference type="NCBI Taxonomy" id="1811518"/>
    <lineage>
        <taxon>Bacteria</taxon>
        <taxon>Pseudomonadati</taxon>
        <taxon>Pseudomonadota</taxon>
        <taxon>Alphaproteobacteria</taxon>
        <taxon>Hyphomicrobiales</taxon>
        <taxon>Phyllobacteriaceae</taxon>
        <taxon>Aquamicrobium</taxon>
    </lineage>
</organism>
<accession>A0ABV7KB19</accession>
<evidence type="ECO:0000313" key="2">
    <source>
        <dbReference type="Proteomes" id="UP001595583"/>
    </source>
</evidence>
<keyword evidence="2" id="KW-1185">Reference proteome</keyword>
<name>A0ABV7KB19_9HYPH</name>
<sequence>MNVTAGTFGGSPRLSAPAAATAGKAIPSLDGIRAVSILIVFLSHAGLSRFVPASFGLTLFFSFPVT</sequence>
<dbReference type="Proteomes" id="UP001595583">
    <property type="component" value="Unassembled WGS sequence"/>
</dbReference>
<evidence type="ECO:0000313" key="1">
    <source>
        <dbReference type="EMBL" id="MFC3206324.1"/>
    </source>
</evidence>
<protein>
    <recommendedName>
        <fullName evidence="3">Acyltransferase</fullName>
    </recommendedName>
</protein>
<reference evidence="2" key="1">
    <citation type="journal article" date="2019" name="Int. J. Syst. Evol. Microbiol.">
        <title>The Global Catalogue of Microorganisms (GCM) 10K type strain sequencing project: providing services to taxonomists for standard genome sequencing and annotation.</title>
        <authorList>
            <consortium name="The Broad Institute Genomics Platform"/>
            <consortium name="The Broad Institute Genome Sequencing Center for Infectious Disease"/>
            <person name="Wu L."/>
            <person name="Ma J."/>
        </authorList>
    </citation>
    <scope>NUCLEOTIDE SEQUENCE [LARGE SCALE GENOMIC DNA]</scope>
    <source>
        <strain evidence="2">KCTC 52165</strain>
    </source>
</reference>
<proteinExistence type="predicted"/>
<gene>
    <name evidence="1" type="ORF">ACFOHJ_08890</name>
</gene>
<comment type="caution">
    <text evidence="1">The sequence shown here is derived from an EMBL/GenBank/DDBJ whole genome shotgun (WGS) entry which is preliminary data.</text>
</comment>